<dbReference type="KEGG" id="nik:F5I99_06855"/>
<feature type="transmembrane region" description="Helical" evidence="2">
    <location>
        <begin position="429"/>
        <end position="448"/>
    </location>
</feature>
<accession>A0A5J6LD35</accession>
<evidence type="ECO:0000256" key="1">
    <source>
        <dbReference type="SAM" id="Coils"/>
    </source>
</evidence>
<feature type="transmembrane region" description="Helical" evidence="2">
    <location>
        <begin position="490"/>
        <end position="519"/>
    </location>
</feature>
<dbReference type="PANTHER" id="PTHR32309:SF13">
    <property type="entry name" value="FERRIC ENTEROBACTIN TRANSPORT PROTEIN FEPE"/>
    <property type="match status" value="1"/>
</dbReference>
<keyword evidence="2" id="KW-0812">Transmembrane</keyword>
<keyword evidence="4" id="KW-0813">Transport</keyword>
<evidence type="ECO:0000256" key="2">
    <source>
        <dbReference type="SAM" id="Phobius"/>
    </source>
</evidence>
<name>A0A5J6LD35_9GAMM</name>
<dbReference type="Proteomes" id="UP000325606">
    <property type="component" value="Chromosome"/>
</dbReference>
<keyword evidence="2" id="KW-1133">Transmembrane helix</keyword>
<dbReference type="PANTHER" id="PTHR32309">
    <property type="entry name" value="TYROSINE-PROTEIN KINASE"/>
    <property type="match status" value="1"/>
</dbReference>
<feature type="domain" description="Tyrosine-protein kinase G-rich" evidence="3">
    <location>
        <begin position="372"/>
        <end position="447"/>
    </location>
</feature>
<reference evidence="4 5" key="1">
    <citation type="submission" date="2019-09" db="EMBL/GenBank/DDBJ databases">
        <title>Nitrincola iocasae sp. nov., a bacterium isolated from the sediment collected at a cold seep field in South China Sea.</title>
        <authorList>
            <person name="Zhang H."/>
            <person name="Wang H."/>
            <person name="Li C."/>
        </authorList>
    </citation>
    <scope>NUCLEOTIDE SEQUENCE [LARGE SCALE GENOMIC DNA]</scope>
    <source>
        <strain evidence="4 5">KXZD1103</strain>
    </source>
</reference>
<evidence type="ECO:0000313" key="4">
    <source>
        <dbReference type="EMBL" id="QEW06238.1"/>
    </source>
</evidence>
<sequence length="528" mass="59446">MTSVFDENEKGLSDYLDILRRRKYYFILTFPILALVAIAIALTLPPIYRSQGVILIESQDIPSDLVRSTVTSFAEEQIKVIEQRVLTTALIQEAVQKHNLYPELRQKASPTQIAQEFRSNVSVDMVSARVLDSSGRARTANIAFTVAFYDPVPAKAQAVANDLVTTFLSENVRVRTDRATETTTFIREEANRMRTRVQVLEDRIAQFKSEFSNSLPEMLNFNLSMIERGEERLLGIQNQEAQIKDQLHLLGIELSGMNRYLPAPIEGGVMTGPQRLAALQSELAQLSNRYSDAHPDVIRLKGQIEALRETVGSSSPAGQVENPQYRQISLQIESLQRDLVRMQTQRERVQQEVDEYRDRVAQTPQVQRGYEDLTRDYESELQKYNELRSKELEAEVAQNLETESKAESFTLLEPPIAPTDPVKPNRKKIAAMGIMLAGGFGVGLMLLVEMLDGGIRGSRRLAGILGADPLMTIPMIMTPKDYLLKRARHISYVVLAVLLVIAGVAAVHFFVMSLDILWLKVMGRINLM</sequence>
<dbReference type="Gene3D" id="1.10.287.1490">
    <property type="match status" value="1"/>
</dbReference>
<keyword evidence="4" id="KW-0762">Sugar transport</keyword>
<protein>
    <submittedName>
        <fullName evidence="4">Sugar transporter</fullName>
    </submittedName>
</protein>
<organism evidence="4 5">
    <name type="scientific">Nitrincola iocasae</name>
    <dbReference type="NCBI Taxonomy" id="2614693"/>
    <lineage>
        <taxon>Bacteria</taxon>
        <taxon>Pseudomonadati</taxon>
        <taxon>Pseudomonadota</taxon>
        <taxon>Gammaproteobacteria</taxon>
        <taxon>Oceanospirillales</taxon>
        <taxon>Oceanospirillaceae</taxon>
        <taxon>Nitrincola</taxon>
    </lineage>
</organism>
<feature type="coiled-coil region" evidence="1">
    <location>
        <begin position="325"/>
        <end position="390"/>
    </location>
</feature>
<dbReference type="GO" id="GO:0004713">
    <property type="term" value="F:protein tyrosine kinase activity"/>
    <property type="evidence" value="ECO:0007669"/>
    <property type="project" value="TreeGrafter"/>
</dbReference>
<proteinExistence type="predicted"/>
<dbReference type="AlphaFoldDB" id="A0A5J6LD35"/>
<dbReference type="InterPro" id="IPR032807">
    <property type="entry name" value="GNVR"/>
</dbReference>
<dbReference type="InterPro" id="IPR050445">
    <property type="entry name" value="Bact_polysacc_biosynth/exp"/>
</dbReference>
<feature type="transmembrane region" description="Helical" evidence="2">
    <location>
        <begin position="24"/>
        <end position="48"/>
    </location>
</feature>
<evidence type="ECO:0000313" key="5">
    <source>
        <dbReference type="Proteomes" id="UP000325606"/>
    </source>
</evidence>
<gene>
    <name evidence="4" type="ORF">F5I99_06855</name>
</gene>
<keyword evidence="5" id="KW-1185">Reference proteome</keyword>
<dbReference type="GO" id="GO:0005886">
    <property type="term" value="C:plasma membrane"/>
    <property type="evidence" value="ECO:0007669"/>
    <property type="project" value="TreeGrafter"/>
</dbReference>
<keyword evidence="1" id="KW-0175">Coiled coil</keyword>
<evidence type="ECO:0000259" key="3">
    <source>
        <dbReference type="Pfam" id="PF13807"/>
    </source>
</evidence>
<dbReference type="Pfam" id="PF13807">
    <property type="entry name" value="GNVR"/>
    <property type="match status" value="1"/>
</dbReference>
<keyword evidence="2" id="KW-0472">Membrane</keyword>
<dbReference type="EMBL" id="CP044222">
    <property type="protein sequence ID" value="QEW06238.1"/>
    <property type="molecule type" value="Genomic_DNA"/>
</dbReference>